<evidence type="ECO:0000313" key="4">
    <source>
        <dbReference type="EMBL" id="CAB4322465.1"/>
    </source>
</evidence>
<dbReference type="HAMAP" id="MF_01363">
    <property type="entry name" value="Ribosomal_bL21"/>
    <property type="match status" value="1"/>
</dbReference>
<evidence type="ECO:0000256" key="2">
    <source>
        <dbReference type="ARBA" id="ARBA00022980"/>
    </source>
</evidence>
<dbReference type="PANTHER" id="PTHR21349">
    <property type="entry name" value="50S RIBOSOMAL PROTEIN L21"/>
    <property type="match status" value="1"/>
</dbReference>
<gene>
    <name evidence="4" type="ORF">UFOPK1392_00199</name>
    <name evidence="5" type="ORF">UFOPK3733_01187</name>
</gene>
<dbReference type="SUPFAM" id="SSF141091">
    <property type="entry name" value="L21p-like"/>
    <property type="match status" value="1"/>
</dbReference>
<dbReference type="NCBIfam" id="TIGR00061">
    <property type="entry name" value="L21"/>
    <property type="match status" value="1"/>
</dbReference>
<dbReference type="GO" id="GO:0005737">
    <property type="term" value="C:cytoplasm"/>
    <property type="evidence" value="ECO:0007669"/>
    <property type="project" value="UniProtKB-ARBA"/>
</dbReference>
<dbReference type="GO" id="GO:0003735">
    <property type="term" value="F:structural constituent of ribosome"/>
    <property type="evidence" value="ECO:0007669"/>
    <property type="project" value="InterPro"/>
</dbReference>
<organism evidence="5">
    <name type="scientific">freshwater metagenome</name>
    <dbReference type="NCBI Taxonomy" id="449393"/>
    <lineage>
        <taxon>unclassified sequences</taxon>
        <taxon>metagenomes</taxon>
        <taxon>ecological metagenomes</taxon>
    </lineage>
</organism>
<reference evidence="5" key="1">
    <citation type="submission" date="2020-05" db="EMBL/GenBank/DDBJ databases">
        <authorList>
            <person name="Chiriac C."/>
            <person name="Salcher M."/>
            <person name="Ghai R."/>
            <person name="Kavagutti S V."/>
        </authorList>
    </citation>
    <scope>NUCLEOTIDE SEQUENCE</scope>
</reference>
<evidence type="ECO:0000256" key="1">
    <source>
        <dbReference type="ARBA" id="ARBA00008563"/>
    </source>
</evidence>
<dbReference type="Pfam" id="PF00829">
    <property type="entry name" value="Ribosomal_L21p"/>
    <property type="match status" value="1"/>
</dbReference>
<accession>A0A6J7J7F0</accession>
<dbReference type="GO" id="GO:0005840">
    <property type="term" value="C:ribosome"/>
    <property type="evidence" value="ECO:0007669"/>
    <property type="project" value="UniProtKB-KW"/>
</dbReference>
<keyword evidence="2" id="KW-0689">Ribosomal protein</keyword>
<dbReference type="GO" id="GO:0003723">
    <property type="term" value="F:RNA binding"/>
    <property type="evidence" value="ECO:0007669"/>
    <property type="project" value="InterPro"/>
</dbReference>
<evidence type="ECO:0000313" key="5">
    <source>
        <dbReference type="EMBL" id="CAB4939288.1"/>
    </source>
</evidence>
<sequence length="101" mass="11065">MYAVIQTGGKQYRVQEGERLEVERLGDADEVTLTPILLVDGDAVLATPAQLSGAKVTARIVGEAKGPKVIGFTYKNKANERRRWGHRQHYATIEITGISKG</sequence>
<dbReference type="InterPro" id="IPR036164">
    <property type="entry name" value="bL21-like_sf"/>
</dbReference>
<dbReference type="InterPro" id="IPR001787">
    <property type="entry name" value="Ribosomal_bL21"/>
</dbReference>
<dbReference type="GO" id="GO:0006412">
    <property type="term" value="P:translation"/>
    <property type="evidence" value="ECO:0007669"/>
    <property type="project" value="InterPro"/>
</dbReference>
<dbReference type="AlphaFoldDB" id="A0A6J7J7F0"/>
<dbReference type="GO" id="GO:1990904">
    <property type="term" value="C:ribonucleoprotein complex"/>
    <property type="evidence" value="ECO:0007669"/>
    <property type="project" value="UniProtKB-KW"/>
</dbReference>
<dbReference type="PANTHER" id="PTHR21349:SF0">
    <property type="entry name" value="LARGE RIBOSOMAL SUBUNIT PROTEIN BL21M"/>
    <property type="match status" value="1"/>
</dbReference>
<proteinExistence type="inferred from homology"/>
<dbReference type="EMBL" id="CAEMXZ010000005">
    <property type="protein sequence ID" value="CAB4322465.1"/>
    <property type="molecule type" value="Genomic_DNA"/>
</dbReference>
<name>A0A6J7J7F0_9ZZZZ</name>
<evidence type="ECO:0000256" key="3">
    <source>
        <dbReference type="ARBA" id="ARBA00023274"/>
    </source>
</evidence>
<protein>
    <submittedName>
        <fullName evidence="5">Unannotated protein</fullName>
    </submittedName>
</protein>
<dbReference type="EMBL" id="CAFBNC010000055">
    <property type="protein sequence ID" value="CAB4939288.1"/>
    <property type="molecule type" value="Genomic_DNA"/>
</dbReference>
<keyword evidence="3" id="KW-0687">Ribonucleoprotein</keyword>
<comment type="similarity">
    <text evidence="1">Belongs to the bacterial ribosomal protein bL21 family.</text>
</comment>
<dbReference type="InterPro" id="IPR028909">
    <property type="entry name" value="bL21-like"/>
</dbReference>